<feature type="region of interest" description="Disordered" evidence="1">
    <location>
        <begin position="368"/>
        <end position="411"/>
    </location>
</feature>
<dbReference type="EMBL" id="JACIJF010000001">
    <property type="protein sequence ID" value="MBB5709353.1"/>
    <property type="molecule type" value="Genomic_DNA"/>
</dbReference>
<evidence type="ECO:0000256" key="1">
    <source>
        <dbReference type="SAM" id="MobiDB-lite"/>
    </source>
</evidence>
<keyword evidence="3" id="KW-1185">Reference proteome</keyword>
<organism evidence="2 3">
    <name type="scientific">Sphingomonas xinjiangensis</name>
    <dbReference type="NCBI Taxonomy" id="643568"/>
    <lineage>
        <taxon>Bacteria</taxon>
        <taxon>Pseudomonadati</taxon>
        <taxon>Pseudomonadota</taxon>
        <taxon>Alphaproteobacteria</taxon>
        <taxon>Sphingomonadales</taxon>
        <taxon>Sphingomonadaceae</taxon>
        <taxon>Sphingomonas</taxon>
    </lineage>
</organism>
<feature type="compositionally biased region" description="Polar residues" evidence="1">
    <location>
        <begin position="400"/>
        <end position="411"/>
    </location>
</feature>
<gene>
    <name evidence="2" type="ORF">FHT02_000559</name>
</gene>
<name>A0A840YPG2_9SPHN</name>
<comment type="caution">
    <text evidence="2">The sequence shown here is derived from an EMBL/GenBank/DDBJ whole genome shotgun (WGS) entry which is preliminary data.</text>
</comment>
<evidence type="ECO:0008006" key="4">
    <source>
        <dbReference type="Google" id="ProtNLM"/>
    </source>
</evidence>
<sequence length="592" mass="64491">MPQALVPVIVKLGVSKLVASIAAYAITAAATSFLSSILTGAGNTKPESTERELKLPTPPRLYGMGRRRWYGAQMLFDTAANGTTGDVWAFLDCPAGPIEGVERVYLNDDLVTLAGDVVQGLPDGRYSGPRVRVGWRLGLMTETAYANLVTLFPGVWTAGHRGDGIFSGYLTKDPVEAKDFIKVYPQGDQITMSLVAKSYRCFDPRNPAHDPHNPATWAWTENAALHLLWFYMVYRGLDFGTQILPVIGHWATAASVCDEPVPLKAGGTEPRYRGCVAWDSSKLPGDIVNEMLACFDGWTAQDANGCQVVYAGKITAPVFRIGPEHIVSSSRQFFVEDEDRINELVVQYVSEQHDWNVVEGQSWRDEGDISKRGRIDSDGFAPQSPSFPQNRRLAKRRQARQNAPQRGKITTTVGGRDVLSHRYIELEDVEAGATFYSGWAEVVGGERDYETGGAVFDWVAVNPDVDSWNPSTEEGEPAPVGNRVVGEPLPTPVVLSATAVSETYGVNLAIEVQPPERTDLTWYARFRVEGAAVWGADMTYADIDPGQPVSLIVGLVPADEEVEVQVAYGVGDGRVSDWSATSVVSTPPPPTP</sequence>
<evidence type="ECO:0000313" key="2">
    <source>
        <dbReference type="EMBL" id="MBB5709353.1"/>
    </source>
</evidence>
<feature type="compositionally biased region" description="Basic and acidic residues" evidence="1">
    <location>
        <begin position="368"/>
        <end position="377"/>
    </location>
</feature>
<dbReference type="AlphaFoldDB" id="A0A840YPG2"/>
<proteinExistence type="predicted"/>
<reference evidence="2 3" key="1">
    <citation type="submission" date="2020-08" db="EMBL/GenBank/DDBJ databases">
        <title>Genomic Encyclopedia of Type Strains, Phase IV (KMG-IV): sequencing the most valuable type-strain genomes for metagenomic binning, comparative biology and taxonomic classification.</title>
        <authorList>
            <person name="Goeker M."/>
        </authorList>
    </citation>
    <scope>NUCLEOTIDE SEQUENCE [LARGE SCALE GENOMIC DNA]</scope>
    <source>
        <strain evidence="2 3">DSM 26736</strain>
    </source>
</reference>
<dbReference type="RefSeq" id="WP_184083973.1">
    <property type="nucleotide sequence ID" value="NZ_JACIJF010000001.1"/>
</dbReference>
<accession>A0A840YPG2</accession>
<dbReference type="Proteomes" id="UP000527143">
    <property type="component" value="Unassembled WGS sequence"/>
</dbReference>
<protein>
    <recommendedName>
        <fullName evidence="4">Tip attachment protein J domain-containing protein</fullName>
    </recommendedName>
</protein>
<evidence type="ECO:0000313" key="3">
    <source>
        <dbReference type="Proteomes" id="UP000527143"/>
    </source>
</evidence>